<accession>A0A9W8EKM5</accession>
<reference evidence="2" key="1">
    <citation type="submission" date="2022-07" db="EMBL/GenBank/DDBJ databases">
        <title>Phylogenomic reconstructions and comparative analyses of Kickxellomycotina fungi.</title>
        <authorList>
            <person name="Reynolds N.K."/>
            <person name="Stajich J.E."/>
            <person name="Barry K."/>
            <person name="Grigoriev I.V."/>
            <person name="Crous P."/>
            <person name="Smith M.E."/>
        </authorList>
    </citation>
    <scope>NUCLEOTIDE SEQUENCE</scope>
    <source>
        <strain evidence="2">IMI 214461</strain>
    </source>
</reference>
<dbReference type="AlphaFoldDB" id="A0A9W8EKM5"/>
<name>A0A9W8EKM5_9FUNG</name>
<evidence type="ECO:0000313" key="3">
    <source>
        <dbReference type="Proteomes" id="UP001150907"/>
    </source>
</evidence>
<organism evidence="2 3">
    <name type="scientific">Coemansia thaxteri</name>
    <dbReference type="NCBI Taxonomy" id="2663907"/>
    <lineage>
        <taxon>Eukaryota</taxon>
        <taxon>Fungi</taxon>
        <taxon>Fungi incertae sedis</taxon>
        <taxon>Zoopagomycota</taxon>
        <taxon>Kickxellomycotina</taxon>
        <taxon>Kickxellomycetes</taxon>
        <taxon>Kickxellales</taxon>
        <taxon>Kickxellaceae</taxon>
        <taxon>Coemansia</taxon>
    </lineage>
</organism>
<keyword evidence="1" id="KW-0732">Signal</keyword>
<feature type="signal peptide" evidence="1">
    <location>
        <begin position="1"/>
        <end position="20"/>
    </location>
</feature>
<proteinExistence type="predicted"/>
<dbReference type="OrthoDB" id="406505at2759"/>
<sequence>MKATFSVVAVVGALLSAVSASPVSAQVSSAPAKPSLLMADILPIGYQPPVCGVSFNRFTTDYIGTIYGSMFDSKTDSKGMSLTCNKCVLLHGKQDVNITVVGFCEGCGENSFEVTTPVLTKLTGKPSNLDGIQDIPWEWIDC</sequence>
<dbReference type="Gene3D" id="2.40.40.10">
    <property type="entry name" value="RlpA-like domain"/>
    <property type="match status" value="1"/>
</dbReference>
<evidence type="ECO:0000256" key="1">
    <source>
        <dbReference type="SAM" id="SignalP"/>
    </source>
</evidence>
<evidence type="ECO:0000313" key="2">
    <source>
        <dbReference type="EMBL" id="KAJ2006598.1"/>
    </source>
</evidence>
<keyword evidence="3" id="KW-1185">Reference proteome</keyword>
<feature type="chain" id="PRO_5040850262" evidence="1">
    <location>
        <begin position="21"/>
        <end position="142"/>
    </location>
</feature>
<dbReference type="Proteomes" id="UP001150907">
    <property type="component" value="Unassembled WGS sequence"/>
</dbReference>
<dbReference type="EMBL" id="JANBQF010000054">
    <property type="protein sequence ID" value="KAJ2006598.1"/>
    <property type="molecule type" value="Genomic_DNA"/>
</dbReference>
<dbReference type="InterPro" id="IPR036908">
    <property type="entry name" value="RlpA-like_sf"/>
</dbReference>
<comment type="caution">
    <text evidence="2">The sequence shown here is derived from an EMBL/GenBank/DDBJ whole genome shotgun (WGS) entry which is preliminary data.</text>
</comment>
<gene>
    <name evidence="2" type="ORF">H4R26_001279</name>
</gene>
<protein>
    <submittedName>
        <fullName evidence="2">Uncharacterized protein</fullName>
    </submittedName>
</protein>
<dbReference type="SUPFAM" id="SSF50685">
    <property type="entry name" value="Barwin-like endoglucanases"/>
    <property type="match status" value="1"/>
</dbReference>